<evidence type="ECO:0000313" key="2">
    <source>
        <dbReference type="Proteomes" id="UP000704712"/>
    </source>
</evidence>
<protein>
    <submittedName>
        <fullName evidence="1">NADH-ubiquinone reductase complex 1 MLRQ subunit</fullName>
    </submittedName>
</protein>
<dbReference type="AlphaFoldDB" id="A0A8S9V3S4"/>
<dbReference type="Pfam" id="PF06522">
    <property type="entry name" value="B12D"/>
    <property type="match status" value="1"/>
</dbReference>
<gene>
    <name evidence="1" type="ORF">GN958_ATG04629</name>
</gene>
<name>A0A8S9V3S4_PHYIN</name>
<dbReference type="Proteomes" id="UP000704712">
    <property type="component" value="Unassembled WGS sequence"/>
</dbReference>
<organism evidence="1 2">
    <name type="scientific">Phytophthora infestans</name>
    <name type="common">Potato late blight agent</name>
    <name type="synonym">Botrytis infestans</name>
    <dbReference type="NCBI Taxonomy" id="4787"/>
    <lineage>
        <taxon>Eukaryota</taxon>
        <taxon>Sar</taxon>
        <taxon>Stramenopiles</taxon>
        <taxon>Oomycota</taxon>
        <taxon>Peronosporomycetes</taxon>
        <taxon>Peronosporales</taxon>
        <taxon>Peronosporaceae</taxon>
        <taxon>Phytophthora</taxon>
    </lineage>
</organism>
<comment type="caution">
    <text evidence="1">The sequence shown here is derived from an EMBL/GenBank/DDBJ whole genome shotgun (WGS) entry which is preliminary data.</text>
</comment>
<dbReference type="EMBL" id="JAACNO010000644">
    <property type="protein sequence ID" value="KAF4146154.1"/>
    <property type="molecule type" value="Genomic_DNA"/>
</dbReference>
<reference evidence="1" key="1">
    <citation type="submission" date="2020-03" db="EMBL/GenBank/DDBJ databases">
        <title>Hybrid Assembly of Korean Phytophthora infestans isolates.</title>
        <authorList>
            <person name="Prokchorchik M."/>
            <person name="Lee Y."/>
            <person name="Seo J."/>
            <person name="Cho J.-H."/>
            <person name="Park Y.-E."/>
            <person name="Jang D.-C."/>
            <person name="Im J.-S."/>
            <person name="Choi J.-G."/>
            <person name="Park H.-J."/>
            <person name="Lee G.-B."/>
            <person name="Lee Y.-G."/>
            <person name="Hong S.-Y."/>
            <person name="Cho K."/>
            <person name="Sohn K.H."/>
        </authorList>
    </citation>
    <scope>NUCLEOTIDE SEQUENCE</scope>
    <source>
        <strain evidence="1">KR_2_A2</strain>
    </source>
</reference>
<evidence type="ECO:0000313" key="1">
    <source>
        <dbReference type="EMBL" id="KAF4146154.1"/>
    </source>
</evidence>
<dbReference type="InterPro" id="IPR010530">
    <property type="entry name" value="B12D"/>
</dbReference>
<accession>A0A8S9V3S4</accession>
<sequence>MLVATPYIRDKAYSRSFGVRFVRLVRSGGSKNKKYFLQTSLKATSATLTATPKSSLPCRCFTPTVSWAAYLSGGNVCTCDSQVPGQNYKEMVKTCGASSSENDLHDFLTQRYYMYDKPPLGSHFMSLSSWELAEDLACFRRSVQRRFSVHNIHTILQLTNFHTNPPTLKLTKAWKRSFSLSCVGSFSNFPPSDHDPDQDLSILAMVARVVAKKGSVWFSDPSTYPLLAALGVATVMCAATGVRHLTTSPDVKWDRDIRKHPDMALKDRSEWRSHRKYISSLHSNAVNAYHDK</sequence>
<proteinExistence type="predicted"/>